<dbReference type="InterPro" id="IPR036770">
    <property type="entry name" value="Ankyrin_rpt-contain_sf"/>
</dbReference>
<evidence type="ECO:0000313" key="18">
    <source>
        <dbReference type="EMBL" id="PFX15665.1"/>
    </source>
</evidence>
<keyword evidence="9 15" id="KW-0802">TPR repeat</keyword>
<comment type="similarity">
    <text evidence="3">Belongs to the Tonsoku family.</text>
</comment>
<dbReference type="InterPro" id="IPR032675">
    <property type="entry name" value="LRR_dom_sf"/>
</dbReference>
<keyword evidence="5" id="KW-0158">Chromosome</keyword>
<keyword evidence="16" id="KW-0175">Coiled coil</keyword>
<name>A0A2B4RHC0_STYPI</name>
<dbReference type="SUPFAM" id="SSF52047">
    <property type="entry name" value="RNI-like"/>
    <property type="match status" value="2"/>
</dbReference>
<evidence type="ECO:0000256" key="10">
    <source>
        <dbReference type="ARBA" id="ARBA00022853"/>
    </source>
</evidence>
<evidence type="ECO:0000256" key="16">
    <source>
        <dbReference type="SAM" id="Coils"/>
    </source>
</evidence>
<feature type="repeat" description="ANK" evidence="14">
    <location>
        <begin position="572"/>
        <end position="604"/>
    </location>
</feature>
<accession>A0A2B4RHC0</accession>
<keyword evidence="12" id="KW-0234">DNA repair</keyword>
<dbReference type="OrthoDB" id="5806726at2759"/>
<keyword evidence="19" id="KW-1185">Reference proteome</keyword>
<dbReference type="PANTHER" id="PTHR46358:SF1">
    <property type="entry name" value="TONSOKU-LIKE PROTEIN"/>
    <property type="match status" value="1"/>
</dbReference>
<dbReference type="PROSITE" id="PS51450">
    <property type="entry name" value="LRR"/>
    <property type="match status" value="1"/>
</dbReference>
<evidence type="ECO:0000256" key="11">
    <source>
        <dbReference type="ARBA" id="ARBA00023043"/>
    </source>
</evidence>
<dbReference type="Pfam" id="PF13181">
    <property type="entry name" value="TPR_8"/>
    <property type="match status" value="1"/>
</dbReference>
<dbReference type="Gene3D" id="3.10.20.90">
    <property type="entry name" value="Phosphatidylinositol 3-kinase Catalytic Subunit, Chain A, domain 1"/>
    <property type="match status" value="1"/>
</dbReference>
<dbReference type="STRING" id="50429.A0A2B4RHC0"/>
<proteinExistence type="inferred from homology"/>
<feature type="compositionally biased region" description="Polar residues" evidence="17">
    <location>
        <begin position="728"/>
        <end position="737"/>
    </location>
</feature>
<dbReference type="Gene3D" id="1.25.40.10">
    <property type="entry name" value="Tetratricopeptide repeat domain"/>
    <property type="match status" value="2"/>
</dbReference>
<feature type="repeat" description="ANK" evidence="14">
    <location>
        <begin position="539"/>
        <end position="571"/>
    </location>
</feature>
<feature type="region of interest" description="Disordered" evidence="17">
    <location>
        <begin position="504"/>
        <end position="543"/>
    </location>
</feature>
<dbReference type="InterPro" id="IPR052311">
    <property type="entry name" value="MMS22L-TONSL_complex_comp"/>
</dbReference>
<keyword evidence="10" id="KW-0156">Chromatin regulator</keyword>
<evidence type="ECO:0000256" key="1">
    <source>
        <dbReference type="ARBA" id="ARBA00004123"/>
    </source>
</evidence>
<dbReference type="SMART" id="SM00028">
    <property type="entry name" value="TPR"/>
    <property type="match status" value="5"/>
</dbReference>
<dbReference type="PROSITE" id="PS50297">
    <property type="entry name" value="ANK_REP_REGION"/>
    <property type="match status" value="3"/>
</dbReference>
<evidence type="ECO:0000256" key="5">
    <source>
        <dbReference type="ARBA" id="ARBA00022454"/>
    </source>
</evidence>
<dbReference type="Pfam" id="PF13516">
    <property type="entry name" value="LRR_6"/>
    <property type="match status" value="3"/>
</dbReference>
<evidence type="ECO:0000256" key="2">
    <source>
        <dbReference type="ARBA" id="ARBA00004286"/>
    </source>
</evidence>
<dbReference type="SMART" id="SM00248">
    <property type="entry name" value="ANK"/>
    <property type="match status" value="4"/>
</dbReference>
<evidence type="ECO:0000256" key="14">
    <source>
        <dbReference type="PROSITE-ProRule" id="PRU00023"/>
    </source>
</evidence>
<evidence type="ECO:0000256" key="15">
    <source>
        <dbReference type="PROSITE-ProRule" id="PRU00339"/>
    </source>
</evidence>
<feature type="region of interest" description="Disordered" evidence="17">
    <location>
        <begin position="807"/>
        <end position="848"/>
    </location>
</feature>
<dbReference type="SUPFAM" id="SSF48452">
    <property type="entry name" value="TPR-like"/>
    <property type="match status" value="3"/>
</dbReference>
<keyword evidence="7" id="KW-0677">Repeat</keyword>
<evidence type="ECO:0000256" key="9">
    <source>
        <dbReference type="ARBA" id="ARBA00022803"/>
    </source>
</evidence>
<evidence type="ECO:0000256" key="8">
    <source>
        <dbReference type="ARBA" id="ARBA00022763"/>
    </source>
</evidence>
<keyword evidence="8" id="KW-0227">DNA damage</keyword>
<reference evidence="19" key="1">
    <citation type="journal article" date="2017" name="bioRxiv">
        <title>Comparative analysis of the genomes of Stylophora pistillata and Acropora digitifera provides evidence for extensive differences between species of corals.</title>
        <authorList>
            <person name="Voolstra C.R."/>
            <person name="Li Y."/>
            <person name="Liew Y.J."/>
            <person name="Baumgarten S."/>
            <person name="Zoccola D."/>
            <person name="Flot J.-F."/>
            <person name="Tambutte S."/>
            <person name="Allemand D."/>
            <person name="Aranda M."/>
        </authorList>
    </citation>
    <scope>NUCLEOTIDE SEQUENCE [LARGE SCALE GENOMIC DNA]</scope>
</reference>
<dbReference type="InterPro" id="IPR001611">
    <property type="entry name" value="Leu-rich_rpt"/>
</dbReference>
<sequence>MEVNLERELKQLKKRKLKAQEKGDLAEEAKLCNAVGEILFHYGYYEKAVKEHTKEVQLSEASQDTIGAAIAHRKVGECLCELKKYKDALFHQNLHLELARSAKNLVEEQRALATIGRTWLVHSDDAINSDEVEGFLLEAQTAFLKSLDVCDKLHRSVSQKELLEMKSRLYLNLGLIYENQKDLSRAKSFVEKALIIARDRGLRDTEYRCLLTIGGIRMKSDEDAHGLRCLEQALQVARQGNNKFDEADALALLGKVFLKLGEFSAARSNLKKAYIINKTKRSDDIEELKSSLATAIKGIRFERKWAKLSEFSLDEQIKILDTLGDLYCQAKSFHKALGFYKRELDLAKCAGKSQTDLSPIYVSLAITYHDLKCPQDAIDCYMKELETLEAGNAKKKSDTWCNIAYVHDKSGHDYEQIEDAYMKALAYAEQAGKPQVVLRVWKCFADTQKMFDLKEKYQKSVAKVTELERQFDIEVVSDDSDDERDSNNIDEDLTEVLIENELLLSESDEDDDNEGEDPRARNSSKKARIRSQRKYVNEKGETPLHEAAIAGNSQRVKELLEEGTDVHARDYCGWLPLHEACNHGHLEVAKLLLVAGSNVNDQSGEHCCGVTPLHDAAENGHVHVVKLLLSHGASINLKDDKGRTALEATIQTLKIDKADDELSTGRQQVVKLLRNYKETKNSSELRRRNVVFDEDEEAEESSEESTSTLQRFNDKLKKKEIERLQRMNKNILDNSKQGYVDEPHHQKKHSKGAVLSADDDSNSPGKPVDSSVQQLVGSANDVFSCETDEAPFEPFYNFGVEIGEDDSTYSSMDDLDDQSSDFESNSSIPDPVAGTSHDISSSLTGPVASHVSQKAAEWLVDDVGPRRAKRKRQAKLTNLARSTERTKQTSGPRQRLSLSNTHTGPRPKQSKLVVSQEPRAPASANSAMSSNHNYTTNCWSPNDPATSLSTRLEVTSPDVRTSIYDLPATSSRHTVAPGGTPPMRLRVWVQDKMFLIPCPQGNAQEAKCVGWLAEQASLRYFSSSGLRPKLALKTKEGAFLSVEDKVTDVLSSNEEVIASVESWDLPPLSERYRDACLNTNTVLQVDVLHILEADPHLSSLHLANKALQDIFVLPLFRALQCHDTLTKLSLPGNRIGDSGIQHLVSALPTLPSLAILDLTSNGITYKGLSLVAGALTSKDSLSSGTQQNCILQKLEELSFSYNLLGDSAGSSLAVILKGCPILTYLRIESCGLTHEVVSQGKALASAFKGSKLLHLSVAFNSLGPQGITDLMTVLPPESLSHLNITSSLQDKGNQLAFHSIERFMEIGCILSHLVLGDCSIDDKDLELLLKARHMFSILSLDLSCNKIGTNGLPLLERLVKESCKLSTLILAGNEEIFTDRDGLQRLLVATKDSKTLRKLNLSTCGVQSPLEESFFDALKTSISQRDRESCLTELDLSYNLISSVDKERLSEEWHLGYSGESLTCLKNNLCLLTKL</sequence>
<feature type="compositionally biased region" description="Acidic residues" evidence="17">
    <location>
        <begin position="807"/>
        <end position="820"/>
    </location>
</feature>
<dbReference type="GO" id="GO:0000724">
    <property type="term" value="P:double-strand break repair via homologous recombination"/>
    <property type="evidence" value="ECO:0007669"/>
    <property type="project" value="TreeGrafter"/>
</dbReference>
<dbReference type="GO" id="GO:0006325">
    <property type="term" value="P:chromatin organization"/>
    <property type="evidence" value="ECO:0007669"/>
    <property type="project" value="UniProtKB-KW"/>
</dbReference>
<gene>
    <name evidence="18" type="primary">TONSL</name>
    <name evidence="18" type="ORF">AWC38_SpisGene20120</name>
</gene>
<dbReference type="GO" id="GO:0043596">
    <property type="term" value="C:nuclear replication fork"/>
    <property type="evidence" value="ECO:0007669"/>
    <property type="project" value="TreeGrafter"/>
</dbReference>
<feature type="coiled-coil region" evidence="16">
    <location>
        <begin position="2"/>
        <end position="29"/>
    </location>
</feature>
<evidence type="ECO:0000313" key="19">
    <source>
        <dbReference type="Proteomes" id="UP000225706"/>
    </source>
</evidence>
<dbReference type="Proteomes" id="UP000225706">
    <property type="component" value="Unassembled WGS sequence"/>
</dbReference>
<feature type="repeat" description="TPR" evidence="15">
    <location>
        <begin position="247"/>
        <end position="280"/>
    </location>
</feature>
<dbReference type="InterPro" id="IPR002110">
    <property type="entry name" value="Ankyrin_rpt"/>
</dbReference>
<feature type="compositionally biased region" description="Low complexity" evidence="17">
    <location>
        <begin position="920"/>
        <end position="930"/>
    </location>
</feature>
<dbReference type="Pfam" id="PF12796">
    <property type="entry name" value="Ank_2"/>
    <property type="match status" value="1"/>
</dbReference>
<dbReference type="PROSITE" id="PS50088">
    <property type="entry name" value="ANK_REPEAT"/>
    <property type="match status" value="3"/>
</dbReference>
<feature type="region of interest" description="Disordered" evidence="17">
    <location>
        <begin position="728"/>
        <end position="771"/>
    </location>
</feature>
<dbReference type="PANTHER" id="PTHR46358">
    <property type="entry name" value="TONSOKU-LIKE PROTEIN"/>
    <property type="match status" value="1"/>
</dbReference>
<evidence type="ECO:0000256" key="4">
    <source>
        <dbReference type="ARBA" id="ARBA00017829"/>
    </source>
</evidence>
<feature type="compositionally biased region" description="Acidic residues" evidence="17">
    <location>
        <begin position="506"/>
        <end position="515"/>
    </location>
</feature>
<comment type="caution">
    <text evidence="18">The sequence shown here is derived from an EMBL/GenBank/DDBJ whole genome shotgun (WGS) entry which is preliminary data.</text>
</comment>
<comment type="subcellular location">
    <subcellularLocation>
        <location evidence="2">Chromosome</location>
    </subcellularLocation>
    <subcellularLocation>
        <location evidence="1">Nucleus</location>
    </subcellularLocation>
</comment>
<protein>
    <recommendedName>
        <fullName evidence="4">Tonsoku-like protein</fullName>
    </recommendedName>
</protein>
<keyword evidence="6" id="KW-0433">Leucine-rich repeat</keyword>
<dbReference type="InterPro" id="IPR011990">
    <property type="entry name" value="TPR-like_helical_dom_sf"/>
</dbReference>
<evidence type="ECO:0000256" key="13">
    <source>
        <dbReference type="ARBA" id="ARBA00023242"/>
    </source>
</evidence>
<evidence type="ECO:0000256" key="6">
    <source>
        <dbReference type="ARBA" id="ARBA00022614"/>
    </source>
</evidence>
<feature type="region of interest" description="Disordered" evidence="17">
    <location>
        <begin position="862"/>
        <end position="930"/>
    </location>
</feature>
<evidence type="ECO:0000256" key="17">
    <source>
        <dbReference type="SAM" id="MobiDB-lite"/>
    </source>
</evidence>
<keyword evidence="13" id="KW-0539">Nucleus</keyword>
<organism evidence="18 19">
    <name type="scientific">Stylophora pistillata</name>
    <name type="common">Smooth cauliflower coral</name>
    <dbReference type="NCBI Taxonomy" id="50429"/>
    <lineage>
        <taxon>Eukaryota</taxon>
        <taxon>Metazoa</taxon>
        <taxon>Cnidaria</taxon>
        <taxon>Anthozoa</taxon>
        <taxon>Hexacorallia</taxon>
        <taxon>Scleractinia</taxon>
        <taxon>Astrocoeniina</taxon>
        <taxon>Pocilloporidae</taxon>
        <taxon>Stylophora</taxon>
    </lineage>
</organism>
<feature type="repeat" description="TPR" evidence="15">
    <location>
        <begin position="167"/>
        <end position="200"/>
    </location>
</feature>
<dbReference type="PRINTS" id="PR01415">
    <property type="entry name" value="ANKYRIN"/>
</dbReference>
<evidence type="ECO:0000256" key="7">
    <source>
        <dbReference type="ARBA" id="ARBA00022737"/>
    </source>
</evidence>
<evidence type="ECO:0000256" key="12">
    <source>
        <dbReference type="ARBA" id="ARBA00023204"/>
    </source>
</evidence>
<dbReference type="PROSITE" id="PS50005">
    <property type="entry name" value="TPR"/>
    <property type="match status" value="2"/>
</dbReference>
<evidence type="ECO:0000256" key="3">
    <source>
        <dbReference type="ARBA" id="ARBA00010999"/>
    </source>
</evidence>
<keyword evidence="11 14" id="KW-0040">ANK repeat</keyword>
<dbReference type="Gene3D" id="3.80.10.10">
    <property type="entry name" value="Ribonuclease Inhibitor"/>
    <property type="match status" value="3"/>
</dbReference>
<dbReference type="EMBL" id="LSMT01000624">
    <property type="protein sequence ID" value="PFX15665.1"/>
    <property type="molecule type" value="Genomic_DNA"/>
</dbReference>
<feature type="repeat" description="ANK" evidence="14">
    <location>
        <begin position="608"/>
        <end position="640"/>
    </location>
</feature>
<dbReference type="GO" id="GO:0031297">
    <property type="term" value="P:replication fork processing"/>
    <property type="evidence" value="ECO:0007669"/>
    <property type="project" value="TreeGrafter"/>
</dbReference>
<dbReference type="SUPFAM" id="SSF48403">
    <property type="entry name" value="Ankyrin repeat"/>
    <property type="match status" value="1"/>
</dbReference>
<feature type="compositionally biased region" description="Polar residues" evidence="17">
    <location>
        <begin position="888"/>
        <end position="903"/>
    </location>
</feature>
<dbReference type="InterPro" id="IPR019734">
    <property type="entry name" value="TPR_rpt"/>
</dbReference>
<dbReference type="SMART" id="SM00368">
    <property type="entry name" value="LRR_RI"/>
    <property type="match status" value="5"/>
</dbReference>
<feature type="compositionally biased region" description="Basic residues" evidence="17">
    <location>
        <begin position="522"/>
        <end position="533"/>
    </location>
</feature>
<dbReference type="Pfam" id="PF00023">
    <property type="entry name" value="Ank"/>
    <property type="match status" value="1"/>
</dbReference>
<dbReference type="Gene3D" id="1.25.40.20">
    <property type="entry name" value="Ankyrin repeat-containing domain"/>
    <property type="match status" value="1"/>
</dbReference>